<dbReference type="Proteomes" id="UP000276215">
    <property type="component" value="Unassembled WGS sequence"/>
</dbReference>
<protein>
    <submittedName>
        <fullName evidence="1">DUF924-domain-containing protein</fullName>
    </submittedName>
</protein>
<evidence type="ECO:0000313" key="1">
    <source>
        <dbReference type="EMBL" id="RPA97605.1"/>
    </source>
</evidence>
<accession>A0A3N4JH67</accession>
<reference evidence="1 2" key="1">
    <citation type="journal article" date="2018" name="Nat. Ecol. Evol.">
        <title>Pezizomycetes genomes reveal the molecular basis of ectomycorrhizal truffle lifestyle.</title>
        <authorList>
            <person name="Murat C."/>
            <person name="Payen T."/>
            <person name="Noel B."/>
            <person name="Kuo A."/>
            <person name="Morin E."/>
            <person name="Chen J."/>
            <person name="Kohler A."/>
            <person name="Krizsan K."/>
            <person name="Balestrini R."/>
            <person name="Da Silva C."/>
            <person name="Montanini B."/>
            <person name="Hainaut M."/>
            <person name="Levati E."/>
            <person name="Barry K.W."/>
            <person name="Belfiori B."/>
            <person name="Cichocki N."/>
            <person name="Clum A."/>
            <person name="Dockter R.B."/>
            <person name="Fauchery L."/>
            <person name="Guy J."/>
            <person name="Iotti M."/>
            <person name="Le Tacon F."/>
            <person name="Lindquist E.A."/>
            <person name="Lipzen A."/>
            <person name="Malagnac F."/>
            <person name="Mello A."/>
            <person name="Molinier V."/>
            <person name="Miyauchi S."/>
            <person name="Poulain J."/>
            <person name="Riccioni C."/>
            <person name="Rubini A."/>
            <person name="Sitrit Y."/>
            <person name="Splivallo R."/>
            <person name="Traeger S."/>
            <person name="Wang M."/>
            <person name="Zifcakova L."/>
            <person name="Wipf D."/>
            <person name="Zambonelli A."/>
            <person name="Paolocci F."/>
            <person name="Nowrousian M."/>
            <person name="Ottonello S."/>
            <person name="Baldrian P."/>
            <person name="Spatafora J.W."/>
            <person name="Henrissat B."/>
            <person name="Nagy L.G."/>
            <person name="Aury J.M."/>
            <person name="Wincker P."/>
            <person name="Grigoriev I.V."/>
            <person name="Bonfante P."/>
            <person name="Martin F.M."/>
        </authorList>
    </citation>
    <scope>NUCLEOTIDE SEQUENCE [LARGE SCALE GENOMIC DNA]</scope>
    <source>
        <strain evidence="1 2">120613-1</strain>
    </source>
</reference>
<dbReference type="InterPro" id="IPR011990">
    <property type="entry name" value="TPR-like_helical_dom_sf"/>
</dbReference>
<organism evidence="1 2">
    <name type="scientific">Choiromyces venosus 120613-1</name>
    <dbReference type="NCBI Taxonomy" id="1336337"/>
    <lineage>
        <taxon>Eukaryota</taxon>
        <taxon>Fungi</taxon>
        <taxon>Dikarya</taxon>
        <taxon>Ascomycota</taxon>
        <taxon>Pezizomycotina</taxon>
        <taxon>Pezizomycetes</taxon>
        <taxon>Pezizales</taxon>
        <taxon>Tuberaceae</taxon>
        <taxon>Choiromyces</taxon>
    </lineage>
</organism>
<proteinExistence type="predicted"/>
<dbReference type="Gene3D" id="1.20.58.320">
    <property type="entry name" value="TPR-like"/>
    <property type="match status" value="1"/>
</dbReference>
<evidence type="ECO:0000313" key="2">
    <source>
        <dbReference type="Proteomes" id="UP000276215"/>
    </source>
</evidence>
<dbReference type="AlphaFoldDB" id="A0A3N4JH67"/>
<keyword evidence="2" id="KW-1185">Reference proteome</keyword>
<sequence length="225" mass="25395">MSTTTTPETTFTPTTATAVLNFWFTTTPLHPTLESFKRWFQPDPAFDSSCRETYLPLITTLSHLPPSELHSLATTPEEALSLILLLDQLPRNIHRADSSSVYNVTDPLALSLARIATAPERRFDLGPELAWKGVPSRRCWFYLPFGHSEDLADHEFLKGLHAEMRRDCEGGEGEGFAKAIEGFSDAHTEVIAKFGRYPYRNAVLGRENTKEEVEWLEGEKVAWAR</sequence>
<dbReference type="OrthoDB" id="414698at2759"/>
<dbReference type="EMBL" id="ML120403">
    <property type="protein sequence ID" value="RPA97605.1"/>
    <property type="molecule type" value="Genomic_DNA"/>
</dbReference>
<name>A0A3N4JH67_9PEZI</name>
<dbReference type="Gene3D" id="1.25.40.10">
    <property type="entry name" value="Tetratricopeptide repeat domain"/>
    <property type="match status" value="1"/>
</dbReference>
<dbReference type="SUPFAM" id="SSF48452">
    <property type="entry name" value="TPR-like"/>
    <property type="match status" value="1"/>
</dbReference>
<dbReference type="STRING" id="1336337.A0A3N4JH67"/>
<dbReference type="InterPro" id="IPR010323">
    <property type="entry name" value="DUF924"/>
</dbReference>
<dbReference type="Pfam" id="PF06041">
    <property type="entry name" value="DUF924"/>
    <property type="match status" value="1"/>
</dbReference>
<gene>
    <name evidence="1" type="ORF">L873DRAFT_1690322</name>
</gene>